<protein>
    <submittedName>
        <fullName evidence="1">Uncharacterized protein</fullName>
    </submittedName>
</protein>
<keyword evidence="2" id="KW-1185">Reference proteome</keyword>
<proteinExistence type="predicted"/>
<evidence type="ECO:0000313" key="2">
    <source>
        <dbReference type="Proteomes" id="UP000053237"/>
    </source>
</evidence>
<dbReference type="AlphaFoldDB" id="A0A024FVW1"/>
<dbReference type="EMBL" id="CAIX01000919">
    <property type="protein sequence ID" value="CCI11308.1"/>
    <property type="molecule type" value="Genomic_DNA"/>
</dbReference>
<evidence type="ECO:0000313" key="1">
    <source>
        <dbReference type="EMBL" id="CCI11308.1"/>
    </source>
</evidence>
<gene>
    <name evidence="1" type="ORF">BN9_127150</name>
</gene>
<name>A0A024FVW1_9STRA</name>
<organism evidence="1 2">
    <name type="scientific">Albugo candida</name>
    <dbReference type="NCBI Taxonomy" id="65357"/>
    <lineage>
        <taxon>Eukaryota</taxon>
        <taxon>Sar</taxon>
        <taxon>Stramenopiles</taxon>
        <taxon>Oomycota</taxon>
        <taxon>Peronosporomycetes</taxon>
        <taxon>Albuginales</taxon>
        <taxon>Albuginaceae</taxon>
        <taxon>Albugo</taxon>
    </lineage>
</organism>
<reference evidence="1 2" key="1">
    <citation type="submission" date="2012-05" db="EMBL/GenBank/DDBJ databases">
        <title>Recombination and specialization in a pathogen metapopulation.</title>
        <authorList>
            <person name="Gardiner A."/>
            <person name="Kemen E."/>
            <person name="Schultz-Larsen T."/>
            <person name="MacLean D."/>
            <person name="Van Oosterhout C."/>
            <person name="Jones J.D.G."/>
        </authorList>
    </citation>
    <scope>NUCLEOTIDE SEQUENCE [LARGE SCALE GENOMIC DNA]</scope>
    <source>
        <strain evidence="1 2">Ac Nc2</strain>
    </source>
</reference>
<sequence>MVKKILHYIRSNPIFCNLDVNDLAINLLLILLVLDVSPVVSHNFFVLLCDNILFCEGHCFSSYRSCSVCSSRNYSLPLPKCCFPKARRVMRRYLTASLYLYSR</sequence>
<dbReference type="InParanoid" id="A0A024FVW1"/>
<accession>A0A024FVW1</accession>
<comment type="caution">
    <text evidence="1">The sequence shown here is derived from an EMBL/GenBank/DDBJ whole genome shotgun (WGS) entry which is preliminary data.</text>
</comment>
<dbReference type="Proteomes" id="UP000053237">
    <property type="component" value="Unassembled WGS sequence"/>
</dbReference>